<dbReference type="PANTHER" id="PTHR23163:SF8">
    <property type="entry name" value="E3 UBIQUITIN-PROTEIN LIGASE BRE1-LIKE 2"/>
    <property type="match status" value="1"/>
</dbReference>
<comment type="subcellular location">
    <subcellularLocation>
        <location evidence="1 6">Nucleus</location>
    </subcellularLocation>
</comment>
<proteinExistence type="inferred from homology"/>
<keyword evidence="5 6" id="KW-0539">Nucleus</keyword>
<keyword evidence="4 6" id="KW-0862">Zinc</keyword>
<keyword evidence="6" id="KW-0808">Transferase</keyword>
<dbReference type="PANTHER" id="PTHR23163">
    <property type="entry name" value="RING FINGER PROTEIN-RELATED"/>
    <property type="match status" value="1"/>
</dbReference>
<accession>A0A6A1WT35</accession>
<dbReference type="EC" id="2.3.2.27" evidence="6"/>
<evidence type="ECO:0000256" key="3">
    <source>
        <dbReference type="ARBA" id="ARBA00022771"/>
    </source>
</evidence>
<keyword evidence="6" id="KW-0833">Ubl conjugation pathway</keyword>
<dbReference type="Proteomes" id="UP000516437">
    <property type="component" value="Chromosome 1"/>
</dbReference>
<dbReference type="EMBL" id="RXIC02000019">
    <property type="protein sequence ID" value="KAB1227896.1"/>
    <property type="molecule type" value="Genomic_DNA"/>
</dbReference>
<keyword evidence="6" id="KW-0175">Coiled coil</keyword>
<dbReference type="GO" id="GO:0005634">
    <property type="term" value="C:nucleus"/>
    <property type="evidence" value="ECO:0007669"/>
    <property type="project" value="UniProtKB-SubCell"/>
</dbReference>
<dbReference type="InterPro" id="IPR013956">
    <property type="entry name" value="E3_ubiquit_lig_Bre1"/>
</dbReference>
<dbReference type="GO" id="GO:0061630">
    <property type="term" value="F:ubiquitin protein ligase activity"/>
    <property type="evidence" value="ECO:0007669"/>
    <property type="project" value="UniProtKB-EC"/>
</dbReference>
<name>A0A6A1WT35_9ROSI</name>
<evidence type="ECO:0000256" key="4">
    <source>
        <dbReference type="ARBA" id="ARBA00022833"/>
    </source>
</evidence>
<dbReference type="OrthoDB" id="983945at2759"/>
<evidence type="ECO:0000313" key="7">
    <source>
        <dbReference type="EMBL" id="KAB1227896.1"/>
    </source>
</evidence>
<organism evidence="7 8">
    <name type="scientific">Morella rubra</name>
    <name type="common">Chinese bayberry</name>
    <dbReference type="NCBI Taxonomy" id="262757"/>
    <lineage>
        <taxon>Eukaryota</taxon>
        <taxon>Viridiplantae</taxon>
        <taxon>Streptophyta</taxon>
        <taxon>Embryophyta</taxon>
        <taxon>Tracheophyta</taxon>
        <taxon>Spermatophyta</taxon>
        <taxon>Magnoliopsida</taxon>
        <taxon>eudicotyledons</taxon>
        <taxon>Gunneridae</taxon>
        <taxon>Pentapetalae</taxon>
        <taxon>rosids</taxon>
        <taxon>fabids</taxon>
        <taxon>Fagales</taxon>
        <taxon>Myricaceae</taxon>
        <taxon>Morella</taxon>
    </lineage>
</organism>
<dbReference type="UniPathway" id="UPA00143"/>
<evidence type="ECO:0000256" key="2">
    <source>
        <dbReference type="ARBA" id="ARBA00022723"/>
    </source>
</evidence>
<comment type="caution">
    <text evidence="7">The sequence shown here is derived from an EMBL/GenBank/DDBJ whole genome shotgun (WGS) entry which is preliminary data.</text>
</comment>
<comment type="catalytic activity">
    <reaction evidence="6">
        <text>S-ubiquitinyl-[E2 ubiquitin-conjugating enzyme]-L-cysteine + [acceptor protein]-L-lysine = [E2 ubiquitin-conjugating enzyme]-L-cysteine + N(6)-ubiquitinyl-[acceptor protein]-L-lysine.</text>
        <dbReference type="EC" id="2.3.2.27"/>
    </reaction>
</comment>
<evidence type="ECO:0000256" key="1">
    <source>
        <dbReference type="ARBA" id="ARBA00004123"/>
    </source>
</evidence>
<keyword evidence="8" id="KW-1185">Reference proteome</keyword>
<keyword evidence="3 6" id="KW-0863">Zinc-finger</keyword>
<comment type="similarity">
    <text evidence="6">Belongs to the BRE1 family.</text>
</comment>
<comment type="pathway">
    <text evidence="6">Protein modification; protein ubiquitination.</text>
</comment>
<keyword evidence="2 6" id="KW-0479">Metal-binding</keyword>
<evidence type="ECO:0000256" key="6">
    <source>
        <dbReference type="RuleBase" id="RU365038"/>
    </source>
</evidence>
<dbReference type="GO" id="GO:0033503">
    <property type="term" value="C:HULC complex"/>
    <property type="evidence" value="ECO:0007669"/>
    <property type="project" value="TreeGrafter"/>
</dbReference>
<gene>
    <name evidence="7" type="ORF">CJ030_MR1G013776</name>
</gene>
<keyword evidence="6" id="KW-0156">Chromatin regulator</keyword>
<protein>
    <recommendedName>
        <fullName evidence="6">E3 ubiquitin protein ligase</fullName>
        <ecNumber evidence="6">2.3.2.27</ecNumber>
    </recommendedName>
</protein>
<sequence length="87" mass="10230">MTMLQIEQLQKEKLELQIFLDMYGQESSDSRDLMEIKESECRANSQAEVLRNALDEHSLELRVKAAMKLRLLVNKGFLLKLKMKYLI</sequence>
<dbReference type="GO" id="GO:0006325">
    <property type="term" value="P:chromatin organization"/>
    <property type="evidence" value="ECO:0007669"/>
    <property type="project" value="UniProtKB-KW"/>
</dbReference>
<evidence type="ECO:0000313" key="8">
    <source>
        <dbReference type="Proteomes" id="UP000516437"/>
    </source>
</evidence>
<dbReference type="GO" id="GO:0008270">
    <property type="term" value="F:zinc ion binding"/>
    <property type="evidence" value="ECO:0007669"/>
    <property type="project" value="UniProtKB-KW"/>
</dbReference>
<evidence type="ECO:0000256" key="5">
    <source>
        <dbReference type="ARBA" id="ARBA00023242"/>
    </source>
</evidence>
<dbReference type="AlphaFoldDB" id="A0A6A1WT35"/>
<reference evidence="7 8" key="1">
    <citation type="journal article" date="2019" name="Plant Biotechnol. J.">
        <title>The red bayberry genome and genetic basis of sex determination.</title>
        <authorList>
            <person name="Jia H.M."/>
            <person name="Jia H.J."/>
            <person name="Cai Q.L."/>
            <person name="Wang Y."/>
            <person name="Zhao H.B."/>
            <person name="Yang W.F."/>
            <person name="Wang G.Y."/>
            <person name="Li Y.H."/>
            <person name="Zhan D.L."/>
            <person name="Shen Y.T."/>
            <person name="Niu Q.F."/>
            <person name="Chang L."/>
            <person name="Qiu J."/>
            <person name="Zhao L."/>
            <person name="Xie H.B."/>
            <person name="Fu W.Y."/>
            <person name="Jin J."/>
            <person name="Li X.W."/>
            <person name="Jiao Y."/>
            <person name="Zhou C.C."/>
            <person name="Tu T."/>
            <person name="Chai C.Y."/>
            <person name="Gao J.L."/>
            <person name="Fan L.J."/>
            <person name="van de Weg E."/>
            <person name="Wang J.Y."/>
            <person name="Gao Z.S."/>
        </authorList>
    </citation>
    <scope>NUCLEOTIDE SEQUENCE [LARGE SCALE GENOMIC DNA]</scope>
    <source>
        <tissue evidence="7">Leaves</tissue>
    </source>
</reference>
<dbReference type="GO" id="GO:0016567">
    <property type="term" value="P:protein ubiquitination"/>
    <property type="evidence" value="ECO:0007669"/>
    <property type="project" value="UniProtKB-UniRule"/>
</dbReference>